<gene>
    <name evidence="1" type="ORF">S06H3_59653</name>
</gene>
<sequence>MVADTSGNTVSMNFVMESISPAKPTLTTPANGIRLGFIGKQTPTFQWSAVTDPSGVSYKLQIASDPGFVSLVVPEVSGLTEASYTLPQGQALPYGDYYWRVKA</sequence>
<accession>X1P585</accession>
<evidence type="ECO:0000313" key="1">
    <source>
        <dbReference type="EMBL" id="GAI50993.1"/>
    </source>
</evidence>
<dbReference type="Gene3D" id="2.60.40.10">
    <property type="entry name" value="Immunoglobulins"/>
    <property type="match status" value="1"/>
</dbReference>
<reference evidence="1" key="1">
    <citation type="journal article" date="2014" name="Front. Microbiol.">
        <title>High frequency of phylogenetically diverse reductive dehalogenase-homologous genes in deep subseafloor sedimentary metagenomes.</title>
        <authorList>
            <person name="Kawai M."/>
            <person name="Futagami T."/>
            <person name="Toyoda A."/>
            <person name="Takaki Y."/>
            <person name="Nishi S."/>
            <person name="Hori S."/>
            <person name="Arai W."/>
            <person name="Tsubouchi T."/>
            <person name="Morono Y."/>
            <person name="Uchiyama I."/>
            <person name="Ito T."/>
            <person name="Fujiyama A."/>
            <person name="Inagaki F."/>
            <person name="Takami H."/>
        </authorList>
    </citation>
    <scope>NUCLEOTIDE SEQUENCE</scope>
    <source>
        <strain evidence="1">Expedition CK06-06</strain>
    </source>
</reference>
<name>X1P585_9ZZZZ</name>
<organism evidence="1">
    <name type="scientific">marine sediment metagenome</name>
    <dbReference type="NCBI Taxonomy" id="412755"/>
    <lineage>
        <taxon>unclassified sequences</taxon>
        <taxon>metagenomes</taxon>
        <taxon>ecological metagenomes</taxon>
    </lineage>
</organism>
<feature type="non-terminal residue" evidence="1">
    <location>
        <position position="103"/>
    </location>
</feature>
<dbReference type="EMBL" id="BARV01038789">
    <property type="protein sequence ID" value="GAI50993.1"/>
    <property type="molecule type" value="Genomic_DNA"/>
</dbReference>
<dbReference type="InterPro" id="IPR013783">
    <property type="entry name" value="Ig-like_fold"/>
</dbReference>
<comment type="caution">
    <text evidence="1">The sequence shown here is derived from an EMBL/GenBank/DDBJ whole genome shotgun (WGS) entry which is preliminary data.</text>
</comment>
<protein>
    <submittedName>
        <fullName evidence="1">Uncharacterized protein</fullName>
    </submittedName>
</protein>
<proteinExistence type="predicted"/>
<dbReference type="AlphaFoldDB" id="X1P585"/>